<protein>
    <submittedName>
        <fullName evidence="2">Oidioi.mRNA.OKI2018_I69.chr2.g7652.t1.cds</fullName>
    </submittedName>
</protein>
<evidence type="ECO:0000313" key="2">
    <source>
        <dbReference type="EMBL" id="CAG5113558.1"/>
    </source>
</evidence>
<feature type="signal peptide" evidence="1">
    <location>
        <begin position="1"/>
        <end position="15"/>
    </location>
</feature>
<accession>A0ABN7T6V7</accession>
<sequence>MRLFFLINIAAACMNAPDGGYESAEDVRSPPHEMIEYFTECADGLVGEIDIIFVTMSQWYIDTVYKCDMKTACWKKSIKNSDNIPPEIDSREKMQKMLKCTIDFFSSGFADSIDAPVSNEDFPDTARDILLPQFNFYDYFTTANDALPEGMQHGGTNDAAIEDSFFGELIYPRSYAAQFISGRFGKRK</sequence>
<organism evidence="2 3">
    <name type="scientific">Oikopleura dioica</name>
    <name type="common">Tunicate</name>
    <dbReference type="NCBI Taxonomy" id="34765"/>
    <lineage>
        <taxon>Eukaryota</taxon>
        <taxon>Metazoa</taxon>
        <taxon>Chordata</taxon>
        <taxon>Tunicata</taxon>
        <taxon>Appendicularia</taxon>
        <taxon>Copelata</taxon>
        <taxon>Oikopleuridae</taxon>
        <taxon>Oikopleura</taxon>
    </lineage>
</organism>
<keyword evidence="3" id="KW-1185">Reference proteome</keyword>
<keyword evidence="1" id="KW-0732">Signal</keyword>
<evidence type="ECO:0000256" key="1">
    <source>
        <dbReference type="SAM" id="SignalP"/>
    </source>
</evidence>
<evidence type="ECO:0000313" key="3">
    <source>
        <dbReference type="Proteomes" id="UP001158576"/>
    </source>
</evidence>
<gene>
    <name evidence="2" type="ORF">OKIOD_LOCUS16417</name>
</gene>
<reference evidence="2 3" key="1">
    <citation type="submission" date="2021-04" db="EMBL/GenBank/DDBJ databases">
        <authorList>
            <person name="Bliznina A."/>
        </authorList>
    </citation>
    <scope>NUCLEOTIDE SEQUENCE [LARGE SCALE GENOMIC DNA]</scope>
</reference>
<dbReference type="EMBL" id="OU015567">
    <property type="protein sequence ID" value="CAG5113558.1"/>
    <property type="molecule type" value="Genomic_DNA"/>
</dbReference>
<dbReference type="Proteomes" id="UP001158576">
    <property type="component" value="Chromosome 2"/>
</dbReference>
<proteinExistence type="predicted"/>
<feature type="chain" id="PRO_5046805141" evidence="1">
    <location>
        <begin position="16"/>
        <end position="188"/>
    </location>
</feature>
<name>A0ABN7T6V7_OIKDI</name>